<keyword evidence="3" id="KW-0963">Cytoplasm</keyword>
<dbReference type="SMART" id="SM00480">
    <property type="entry name" value="POL3Bc"/>
    <property type="match status" value="1"/>
</dbReference>
<dbReference type="GO" id="GO:0003677">
    <property type="term" value="F:DNA binding"/>
    <property type="evidence" value="ECO:0007669"/>
    <property type="project" value="UniProtKB-KW"/>
</dbReference>
<dbReference type="SUPFAM" id="SSF55979">
    <property type="entry name" value="DNA clamp"/>
    <property type="match status" value="2"/>
</dbReference>
<organism evidence="10">
    <name type="scientific">mine drainage metagenome</name>
    <dbReference type="NCBI Taxonomy" id="410659"/>
    <lineage>
        <taxon>unclassified sequences</taxon>
        <taxon>metagenomes</taxon>
        <taxon>ecological metagenomes</taxon>
    </lineage>
</organism>
<dbReference type="InterPro" id="IPR046938">
    <property type="entry name" value="DNA_clamp_sf"/>
</dbReference>
<dbReference type="GO" id="GO:0005737">
    <property type="term" value="C:cytoplasm"/>
    <property type="evidence" value="ECO:0007669"/>
    <property type="project" value="UniProtKB-SubCell"/>
</dbReference>
<dbReference type="InterPro" id="IPR022637">
    <property type="entry name" value="DNA_polIII_beta_cen"/>
</dbReference>
<sequence length="365" mass="39329">MKFKKNELIAALKTSALVKPESVTIYPRNGELRINAQGRGFGGVVAQSTLKSEEMAVDEASFQVAFDRFRAIVDAMPGDTVTIALDGKSSAHVASGRTRLRIAAVYDPAIDEIDTNSVSNAETTCSFDGSVLSGAIGLVSHAMAENDMRYFLNGMHVHVRKDGGTDVVATDGHRMVINRIKAKTASAEFRATIAPSAVHLLKSMSGEGDVELTIVGKVLIAKRGDWFCRMALYDEYAKGYDRIIPKTCSSTFDVSRLELASSFRRVMVANEDRKHQSVLANGDGSGNIVIALASDATSKDEITVPQCSAFEYAVNGDYVTDFLAACQDDTVQVSIEGHNRMIIAPKGAVDHDSSAYVSVIMGMRV</sequence>
<evidence type="ECO:0000256" key="5">
    <source>
        <dbReference type="ARBA" id="ARBA00022695"/>
    </source>
</evidence>
<keyword evidence="6" id="KW-0235">DNA replication</keyword>
<dbReference type="Pfam" id="PF02767">
    <property type="entry name" value="DNA_pol3_beta_2"/>
    <property type="match status" value="1"/>
</dbReference>
<dbReference type="EMBL" id="CABQ01000241">
    <property type="protein sequence ID" value="CBI08614.1"/>
    <property type="molecule type" value="Genomic_DNA"/>
</dbReference>
<dbReference type="PANTHER" id="PTHR30478">
    <property type="entry name" value="DNA POLYMERASE III SUBUNIT BETA"/>
    <property type="match status" value="1"/>
</dbReference>
<dbReference type="GO" id="GO:0006271">
    <property type="term" value="P:DNA strand elongation involved in DNA replication"/>
    <property type="evidence" value="ECO:0007669"/>
    <property type="project" value="TreeGrafter"/>
</dbReference>
<dbReference type="AlphaFoldDB" id="E6QMZ3"/>
<comment type="similarity">
    <text evidence="2">Belongs to the beta sliding clamp family.</text>
</comment>
<dbReference type="GO" id="GO:0009360">
    <property type="term" value="C:DNA polymerase III complex"/>
    <property type="evidence" value="ECO:0007669"/>
    <property type="project" value="InterPro"/>
</dbReference>
<evidence type="ECO:0000256" key="7">
    <source>
        <dbReference type="ARBA" id="ARBA00022932"/>
    </source>
</evidence>
<dbReference type="GO" id="GO:0008408">
    <property type="term" value="F:3'-5' exonuclease activity"/>
    <property type="evidence" value="ECO:0007669"/>
    <property type="project" value="InterPro"/>
</dbReference>
<evidence type="ECO:0000259" key="9">
    <source>
        <dbReference type="Pfam" id="PF02767"/>
    </source>
</evidence>
<gene>
    <name evidence="10" type="ORF">CARN6_2096</name>
</gene>
<protein>
    <submittedName>
        <fullName evidence="10">Putative DNA-directed DNA polymerase</fullName>
        <ecNumber evidence="10">2.7.7.7</ecNumber>
    </submittedName>
</protein>
<feature type="domain" description="DNA polymerase III beta sliding clamp central" evidence="9">
    <location>
        <begin position="130"/>
        <end position="225"/>
    </location>
</feature>
<dbReference type="PANTHER" id="PTHR30478:SF0">
    <property type="entry name" value="BETA SLIDING CLAMP"/>
    <property type="match status" value="1"/>
</dbReference>
<dbReference type="CDD" id="cd00140">
    <property type="entry name" value="beta_clamp"/>
    <property type="match status" value="1"/>
</dbReference>
<keyword evidence="8" id="KW-0238">DNA-binding</keyword>
<dbReference type="EC" id="2.7.7.7" evidence="10"/>
<accession>E6QMZ3</accession>
<keyword evidence="7 10" id="KW-0239">DNA-directed DNA polymerase</keyword>
<proteinExistence type="inferred from homology"/>
<comment type="caution">
    <text evidence="10">The sequence shown here is derived from an EMBL/GenBank/DDBJ whole genome shotgun (WGS) entry which is preliminary data.</text>
</comment>
<name>E6QMZ3_9ZZZZ</name>
<keyword evidence="4 10" id="KW-0808">Transferase</keyword>
<evidence type="ECO:0000256" key="2">
    <source>
        <dbReference type="ARBA" id="ARBA00010752"/>
    </source>
</evidence>
<dbReference type="GO" id="GO:0003887">
    <property type="term" value="F:DNA-directed DNA polymerase activity"/>
    <property type="evidence" value="ECO:0007669"/>
    <property type="project" value="UniProtKB-KW"/>
</dbReference>
<evidence type="ECO:0000256" key="3">
    <source>
        <dbReference type="ARBA" id="ARBA00022490"/>
    </source>
</evidence>
<evidence type="ECO:0000256" key="8">
    <source>
        <dbReference type="ARBA" id="ARBA00023125"/>
    </source>
</evidence>
<reference evidence="10" key="1">
    <citation type="submission" date="2009-10" db="EMBL/GenBank/DDBJ databases">
        <title>Diversity of trophic interactions inside an arsenic-rich microbial ecosystem.</title>
        <authorList>
            <person name="Bertin P.N."/>
            <person name="Heinrich-Salmeron A."/>
            <person name="Pelletier E."/>
            <person name="Goulhen-Chollet F."/>
            <person name="Arsene-Ploetze F."/>
            <person name="Gallien S."/>
            <person name="Calteau A."/>
            <person name="Vallenet D."/>
            <person name="Casiot C."/>
            <person name="Chane-Woon-Ming B."/>
            <person name="Giloteaux L."/>
            <person name="Barakat M."/>
            <person name="Bonnefoy V."/>
            <person name="Bruneel O."/>
            <person name="Chandler M."/>
            <person name="Cleiss J."/>
            <person name="Duran R."/>
            <person name="Elbaz-Poulichet F."/>
            <person name="Fonknechten N."/>
            <person name="Lauga B."/>
            <person name="Mornico D."/>
            <person name="Ortet P."/>
            <person name="Schaeffer C."/>
            <person name="Siguier P."/>
            <person name="Alexander Thil Smith A."/>
            <person name="Van Dorsselaer A."/>
            <person name="Weissenbach J."/>
            <person name="Medigue C."/>
            <person name="Le Paslier D."/>
        </authorList>
    </citation>
    <scope>NUCLEOTIDE SEQUENCE</scope>
</reference>
<comment type="subcellular location">
    <subcellularLocation>
        <location evidence="1">Cytoplasm</location>
    </subcellularLocation>
</comment>
<evidence type="ECO:0000256" key="6">
    <source>
        <dbReference type="ARBA" id="ARBA00022705"/>
    </source>
</evidence>
<dbReference type="Gene3D" id="3.70.10.10">
    <property type="match status" value="1"/>
</dbReference>
<evidence type="ECO:0000313" key="10">
    <source>
        <dbReference type="EMBL" id="CBI08614.1"/>
    </source>
</evidence>
<evidence type="ECO:0000256" key="1">
    <source>
        <dbReference type="ARBA" id="ARBA00004496"/>
    </source>
</evidence>
<keyword evidence="5 10" id="KW-0548">Nucleotidyltransferase</keyword>
<dbReference type="Gene3D" id="3.10.150.10">
    <property type="entry name" value="DNA Polymerase III, subunit A, domain 2"/>
    <property type="match status" value="1"/>
</dbReference>
<dbReference type="InterPro" id="IPR001001">
    <property type="entry name" value="DNA_polIII_beta"/>
</dbReference>
<evidence type="ECO:0000256" key="4">
    <source>
        <dbReference type="ARBA" id="ARBA00022679"/>
    </source>
</evidence>